<reference evidence="4" key="1">
    <citation type="submission" date="2022-11" db="UniProtKB">
        <authorList>
            <consortium name="WormBaseParasite"/>
        </authorList>
    </citation>
    <scope>IDENTIFICATION</scope>
</reference>
<evidence type="ECO:0000313" key="4">
    <source>
        <dbReference type="WBParaSite" id="jg23078"/>
    </source>
</evidence>
<sequence length="195" mass="23389">MLAEQMLTRIEYLHNKHFIHRDIKPDNFLMGTGRHNGRLYIIDFGLAKKYWDSRDKQHIPYRDGKSLTGTARYASINAHIGSEQSRRDDLESLGYVLMYFLRGILPWQNMKAANKKQKYEKISLKKQEVSVEMLCKGYHGEFVQYFTYCRGLRFEERPNYAYLHQLFRSLFYRLGYKHYDDIYDWTVPDCSTTRV</sequence>
<accession>A0A915DUZ5</accession>
<keyword evidence="3" id="KW-1185">Reference proteome</keyword>
<evidence type="ECO:0000313" key="3">
    <source>
        <dbReference type="Proteomes" id="UP000887574"/>
    </source>
</evidence>
<dbReference type="GO" id="GO:0005524">
    <property type="term" value="F:ATP binding"/>
    <property type="evidence" value="ECO:0007669"/>
    <property type="project" value="InterPro"/>
</dbReference>
<dbReference type="SUPFAM" id="SSF56112">
    <property type="entry name" value="Protein kinase-like (PK-like)"/>
    <property type="match status" value="1"/>
</dbReference>
<dbReference type="PANTHER" id="PTHR11909">
    <property type="entry name" value="CASEIN KINASE-RELATED"/>
    <property type="match status" value="1"/>
</dbReference>
<dbReference type="GO" id="GO:0004674">
    <property type="term" value="F:protein serine/threonine kinase activity"/>
    <property type="evidence" value="ECO:0007669"/>
    <property type="project" value="UniProtKB-EC"/>
</dbReference>
<dbReference type="InterPro" id="IPR000719">
    <property type="entry name" value="Prot_kinase_dom"/>
</dbReference>
<evidence type="ECO:0000259" key="2">
    <source>
        <dbReference type="PROSITE" id="PS50011"/>
    </source>
</evidence>
<dbReference type="PROSITE" id="PS50011">
    <property type="entry name" value="PROTEIN_KINASE_DOM"/>
    <property type="match status" value="1"/>
</dbReference>
<dbReference type="PROSITE" id="PS00108">
    <property type="entry name" value="PROTEIN_KINASE_ST"/>
    <property type="match status" value="1"/>
</dbReference>
<name>A0A915DUZ5_9BILA</name>
<dbReference type="WBParaSite" id="jg23078">
    <property type="protein sequence ID" value="jg23078"/>
    <property type="gene ID" value="jg23078"/>
</dbReference>
<dbReference type="EC" id="2.7.11.1" evidence="1"/>
<dbReference type="Proteomes" id="UP000887574">
    <property type="component" value="Unplaced"/>
</dbReference>
<dbReference type="Pfam" id="PF00069">
    <property type="entry name" value="Pkinase"/>
    <property type="match status" value="1"/>
</dbReference>
<protein>
    <recommendedName>
        <fullName evidence="1">non-specific serine/threonine protein kinase</fullName>
        <ecNumber evidence="1">2.7.11.1</ecNumber>
    </recommendedName>
</protein>
<dbReference type="InterPro" id="IPR050235">
    <property type="entry name" value="CK1_Ser-Thr_kinase"/>
</dbReference>
<organism evidence="3 4">
    <name type="scientific">Ditylenchus dipsaci</name>
    <dbReference type="NCBI Taxonomy" id="166011"/>
    <lineage>
        <taxon>Eukaryota</taxon>
        <taxon>Metazoa</taxon>
        <taxon>Ecdysozoa</taxon>
        <taxon>Nematoda</taxon>
        <taxon>Chromadorea</taxon>
        <taxon>Rhabditida</taxon>
        <taxon>Tylenchina</taxon>
        <taxon>Tylenchomorpha</taxon>
        <taxon>Sphaerularioidea</taxon>
        <taxon>Anguinidae</taxon>
        <taxon>Anguininae</taxon>
        <taxon>Ditylenchus</taxon>
    </lineage>
</organism>
<dbReference type="Gene3D" id="1.10.510.10">
    <property type="entry name" value="Transferase(Phosphotransferase) domain 1"/>
    <property type="match status" value="1"/>
</dbReference>
<dbReference type="InterPro" id="IPR011009">
    <property type="entry name" value="Kinase-like_dom_sf"/>
</dbReference>
<feature type="domain" description="Protein kinase" evidence="2">
    <location>
        <begin position="1"/>
        <end position="167"/>
    </location>
</feature>
<evidence type="ECO:0000256" key="1">
    <source>
        <dbReference type="ARBA" id="ARBA00012513"/>
    </source>
</evidence>
<dbReference type="InterPro" id="IPR008271">
    <property type="entry name" value="Ser/Thr_kinase_AS"/>
</dbReference>
<proteinExistence type="predicted"/>
<dbReference type="AlphaFoldDB" id="A0A915DUZ5"/>